<evidence type="ECO:0000256" key="5">
    <source>
        <dbReference type="ARBA" id="ARBA00022989"/>
    </source>
</evidence>
<evidence type="ECO:0000256" key="4">
    <source>
        <dbReference type="ARBA" id="ARBA00022692"/>
    </source>
</evidence>
<dbReference type="RefSeq" id="WP_091352274.1">
    <property type="nucleotide sequence ID" value="NZ_AP025284.1"/>
</dbReference>
<name>A0A1H9CJ31_9GAMM</name>
<feature type="transmembrane region" description="Helical" evidence="7">
    <location>
        <begin position="126"/>
        <end position="147"/>
    </location>
</feature>
<evidence type="ECO:0000313" key="8">
    <source>
        <dbReference type="EMBL" id="SEQ01212.1"/>
    </source>
</evidence>
<evidence type="ECO:0008006" key="10">
    <source>
        <dbReference type="Google" id="ProtNLM"/>
    </source>
</evidence>
<feature type="transmembrane region" description="Helical" evidence="7">
    <location>
        <begin position="6"/>
        <end position="26"/>
    </location>
</feature>
<evidence type="ECO:0000256" key="3">
    <source>
        <dbReference type="ARBA" id="ARBA00022475"/>
    </source>
</evidence>
<evidence type="ECO:0000256" key="7">
    <source>
        <dbReference type="SAM" id="Phobius"/>
    </source>
</evidence>
<keyword evidence="9" id="KW-1185">Reference proteome</keyword>
<dbReference type="InterPro" id="IPR004776">
    <property type="entry name" value="Mem_transp_PIN-like"/>
</dbReference>
<dbReference type="OrthoDB" id="9810457at2"/>
<keyword evidence="2" id="KW-0813">Transport</keyword>
<keyword evidence="6 7" id="KW-0472">Membrane</keyword>
<comment type="subcellular location">
    <subcellularLocation>
        <location evidence="1">Membrane</location>
        <topology evidence="1">Multi-pass membrane protein</topology>
    </subcellularLocation>
</comment>
<feature type="transmembrane region" description="Helical" evidence="7">
    <location>
        <begin position="290"/>
        <end position="313"/>
    </location>
</feature>
<evidence type="ECO:0000313" key="9">
    <source>
        <dbReference type="Proteomes" id="UP000198749"/>
    </source>
</evidence>
<keyword evidence="4 7" id="KW-0812">Transmembrane</keyword>
<keyword evidence="3" id="KW-1003">Cell membrane</keyword>
<dbReference type="Pfam" id="PF03547">
    <property type="entry name" value="Mem_trans"/>
    <property type="match status" value="1"/>
</dbReference>
<dbReference type="PANTHER" id="PTHR36838">
    <property type="entry name" value="AUXIN EFFLUX CARRIER FAMILY PROTEIN"/>
    <property type="match status" value="1"/>
</dbReference>
<dbReference type="PANTHER" id="PTHR36838:SF3">
    <property type="entry name" value="TRANSPORTER AUXIN EFFLUX CARRIER EC FAMILY"/>
    <property type="match status" value="1"/>
</dbReference>
<evidence type="ECO:0000256" key="1">
    <source>
        <dbReference type="ARBA" id="ARBA00004141"/>
    </source>
</evidence>
<proteinExistence type="predicted"/>
<feature type="transmembrane region" description="Helical" evidence="7">
    <location>
        <begin position="200"/>
        <end position="222"/>
    </location>
</feature>
<dbReference type="Proteomes" id="UP000198749">
    <property type="component" value="Unassembled WGS sequence"/>
</dbReference>
<evidence type="ECO:0000256" key="6">
    <source>
        <dbReference type="ARBA" id="ARBA00023136"/>
    </source>
</evidence>
<sequence length="314" mass="33370">MLTIIGITAPIFLLILVGFVATRVGIIPREALPGMSRFVLFLALPVLMFQKISQLDLGVLIDPQYLMVYSFSCLVSFVSVFCISRFLLNNSTSFSGLKGFGSACPNSAFIGLPVLLQYFAEDAPTQAFAMSLMVENIVLFPLAFALMETHGDTGIGPKKIVITVAGRLVRNPIIIAVFSGVFASLIGFQASGFLGRGMDLLAGAAAPVALVIIGGSLVGAAFSASFKDILMIASFKLLLQPLIALCLVIFVVPDMDLMLKLAVVIFSASPMLSIYPIVGGQYGKQAYCSGVLTVTTVLAFFSISLMLSLLSLIQ</sequence>
<feature type="transmembrane region" description="Helical" evidence="7">
    <location>
        <begin position="168"/>
        <end position="188"/>
    </location>
</feature>
<organism evidence="8 9">
    <name type="scientific">Amphritea atlantica</name>
    <dbReference type="NCBI Taxonomy" id="355243"/>
    <lineage>
        <taxon>Bacteria</taxon>
        <taxon>Pseudomonadati</taxon>
        <taxon>Pseudomonadota</taxon>
        <taxon>Gammaproteobacteria</taxon>
        <taxon>Oceanospirillales</taxon>
        <taxon>Oceanospirillaceae</taxon>
        <taxon>Amphritea</taxon>
    </lineage>
</organism>
<accession>A0A1H9CJ31</accession>
<dbReference type="GO" id="GO:0055085">
    <property type="term" value="P:transmembrane transport"/>
    <property type="evidence" value="ECO:0007669"/>
    <property type="project" value="InterPro"/>
</dbReference>
<feature type="transmembrane region" description="Helical" evidence="7">
    <location>
        <begin position="100"/>
        <end position="120"/>
    </location>
</feature>
<feature type="transmembrane region" description="Helical" evidence="7">
    <location>
        <begin position="38"/>
        <end position="61"/>
    </location>
</feature>
<feature type="transmembrane region" description="Helical" evidence="7">
    <location>
        <begin position="67"/>
        <end position="88"/>
    </location>
</feature>
<gene>
    <name evidence="8" type="ORF">SAMN03080615_00009</name>
</gene>
<evidence type="ECO:0000256" key="2">
    <source>
        <dbReference type="ARBA" id="ARBA00022448"/>
    </source>
</evidence>
<keyword evidence="5 7" id="KW-1133">Transmembrane helix</keyword>
<dbReference type="GO" id="GO:0016020">
    <property type="term" value="C:membrane"/>
    <property type="evidence" value="ECO:0007669"/>
    <property type="project" value="UniProtKB-SubCell"/>
</dbReference>
<reference evidence="9" key="1">
    <citation type="submission" date="2016-10" db="EMBL/GenBank/DDBJ databases">
        <authorList>
            <person name="Varghese N."/>
            <person name="Submissions S."/>
        </authorList>
    </citation>
    <scope>NUCLEOTIDE SEQUENCE [LARGE SCALE GENOMIC DNA]</scope>
    <source>
        <strain evidence="9">DSM 18887</strain>
    </source>
</reference>
<dbReference type="STRING" id="355243.SAMN03080615_00009"/>
<feature type="transmembrane region" description="Helical" evidence="7">
    <location>
        <begin position="257"/>
        <end position="278"/>
    </location>
</feature>
<dbReference type="EMBL" id="FOGB01000001">
    <property type="protein sequence ID" value="SEQ01212.1"/>
    <property type="molecule type" value="Genomic_DNA"/>
</dbReference>
<feature type="transmembrane region" description="Helical" evidence="7">
    <location>
        <begin position="229"/>
        <end position="251"/>
    </location>
</feature>
<protein>
    <recommendedName>
        <fullName evidence="10">Permease</fullName>
    </recommendedName>
</protein>
<dbReference type="AlphaFoldDB" id="A0A1H9CJ31"/>